<dbReference type="PRINTS" id="PR00081">
    <property type="entry name" value="GDHRDH"/>
</dbReference>
<dbReference type="Gene3D" id="3.40.50.720">
    <property type="entry name" value="NAD(P)-binding Rossmann-like Domain"/>
    <property type="match status" value="2"/>
</dbReference>
<dbReference type="PROSITE" id="PS00061">
    <property type="entry name" value="ADH_SHORT"/>
    <property type="match status" value="1"/>
</dbReference>
<protein>
    <recommendedName>
        <fullName evidence="3">Probable RuBisCO transcriptional regulator</fullName>
    </recommendedName>
</protein>
<dbReference type="PROSITE" id="PS50937">
    <property type="entry name" value="HTH_MERR_2"/>
    <property type="match status" value="1"/>
</dbReference>
<dbReference type="PRINTS" id="PR00080">
    <property type="entry name" value="SDRFAMILY"/>
</dbReference>
<dbReference type="GO" id="GO:0003677">
    <property type="term" value="F:DNA binding"/>
    <property type="evidence" value="ECO:0007669"/>
    <property type="project" value="UniProtKB-KW"/>
</dbReference>
<evidence type="ECO:0000259" key="8">
    <source>
        <dbReference type="PROSITE" id="PS50931"/>
    </source>
</evidence>
<dbReference type="PANTHER" id="PTHR30346">
    <property type="entry name" value="TRANSCRIPTIONAL DUAL REGULATOR HCAR-RELATED"/>
    <property type="match status" value="1"/>
</dbReference>
<dbReference type="GO" id="GO:0032993">
    <property type="term" value="C:protein-DNA complex"/>
    <property type="evidence" value="ECO:0007669"/>
    <property type="project" value="TreeGrafter"/>
</dbReference>
<feature type="domain" description="HTH lysR-type" evidence="8">
    <location>
        <begin position="336"/>
        <end position="388"/>
    </location>
</feature>
<feature type="domain" description="HTH merR-type" evidence="9">
    <location>
        <begin position="1"/>
        <end position="23"/>
    </location>
</feature>
<dbReference type="PROSITE" id="PS50931">
    <property type="entry name" value="HTH_LYSR"/>
    <property type="match status" value="1"/>
</dbReference>
<dbReference type="InterPro" id="IPR000847">
    <property type="entry name" value="LysR_HTH_N"/>
</dbReference>
<dbReference type="InterPro" id="IPR009061">
    <property type="entry name" value="DNA-bd_dom_put_sf"/>
</dbReference>
<dbReference type="InterPro" id="IPR005119">
    <property type="entry name" value="LysR_subst-bd"/>
</dbReference>
<dbReference type="Pfam" id="PF00126">
    <property type="entry name" value="HTH_1"/>
    <property type="match status" value="1"/>
</dbReference>
<dbReference type="GO" id="GO:0003700">
    <property type="term" value="F:DNA-binding transcription factor activity"/>
    <property type="evidence" value="ECO:0007669"/>
    <property type="project" value="InterPro"/>
</dbReference>
<evidence type="ECO:0000313" key="11">
    <source>
        <dbReference type="Proteomes" id="UP000702964"/>
    </source>
</evidence>
<keyword evidence="7" id="KW-0175">Coiled coil</keyword>
<evidence type="ECO:0000256" key="1">
    <source>
        <dbReference type="ARBA" id="ARBA00003782"/>
    </source>
</evidence>
<organism evidence="10 11">
    <name type="scientific">Phytophthora kernoviae 00238/432</name>
    <dbReference type="NCBI Taxonomy" id="1284355"/>
    <lineage>
        <taxon>Eukaryota</taxon>
        <taxon>Sar</taxon>
        <taxon>Stramenopiles</taxon>
        <taxon>Oomycota</taxon>
        <taxon>Peronosporomycetes</taxon>
        <taxon>Peronosporales</taxon>
        <taxon>Peronosporaceae</taxon>
        <taxon>Phytophthora</taxon>
    </lineage>
</organism>
<dbReference type="SUPFAM" id="SSF53850">
    <property type="entry name" value="Periplasmic binding protein-like II"/>
    <property type="match status" value="1"/>
</dbReference>
<dbReference type="AlphaFoldDB" id="A0A8J4WBN1"/>
<gene>
    <name evidence="10" type="ORF">G195_000945</name>
</gene>
<evidence type="ECO:0000256" key="5">
    <source>
        <dbReference type="ARBA" id="ARBA00023125"/>
    </source>
</evidence>
<keyword evidence="5" id="KW-0238">DNA-binding</keyword>
<proteinExistence type="inferred from homology"/>
<dbReference type="InterPro" id="IPR036291">
    <property type="entry name" value="NAD(P)-bd_dom_sf"/>
</dbReference>
<keyword evidence="6" id="KW-0804">Transcription</keyword>
<evidence type="ECO:0000259" key="9">
    <source>
        <dbReference type="PROSITE" id="PS50937"/>
    </source>
</evidence>
<dbReference type="InterPro" id="IPR000551">
    <property type="entry name" value="MerR-type_HTH_dom"/>
</dbReference>
<evidence type="ECO:0000256" key="2">
    <source>
        <dbReference type="ARBA" id="ARBA00009437"/>
    </source>
</evidence>
<dbReference type="FunFam" id="1.10.10.10:FF:000001">
    <property type="entry name" value="LysR family transcriptional regulator"/>
    <property type="match status" value="1"/>
</dbReference>
<evidence type="ECO:0000256" key="6">
    <source>
        <dbReference type="ARBA" id="ARBA00023163"/>
    </source>
</evidence>
<dbReference type="EMBL" id="AOFI03000005">
    <property type="protein sequence ID" value="KAF4325402.1"/>
    <property type="molecule type" value="Genomic_DNA"/>
</dbReference>
<dbReference type="InterPro" id="IPR015358">
    <property type="entry name" value="Tscrpt_reg_MerR_DNA-bd"/>
</dbReference>
<dbReference type="InterPro" id="IPR036390">
    <property type="entry name" value="WH_DNA-bd_sf"/>
</dbReference>
<dbReference type="Pfam" id="PF00106">
    <property type="entry name" value="adh_short"/>
    <property type="match status" value="1"/>
</dbReference>
<reference evidence="10" key="1">
    <citation type="journal article" date="2015" name="Genom Data">
        <title>Draft genome sequences of Phytophthora kernoviae and Phytophthora ramorum lineage EU2 from Scotland.</title>
        <authorList>
            <person name="Sambles C."/>
            <person name="Schlenzig A."/>
            <person name="O'Neill P."/>
            <person name="Grant M."/>
            <person name="Studholme D.J."/>
        </authorList>
    </citation>
    <scope>NUCLEOTIDE SEQUENCE</scope>
    <source>
        <strain evidence="10">00238/432</strain>
    </source>
</reference>
<name>A0A8J4WBN1_9STRA</name>
<evidence type="ECO:0000256" key="3">
    <source>
        <dbReference type="ARBA" id="ARBA00018907"/>
    </source>
</evidence>
<dbReference type="InterPro" id="IPR020904">
    <property type="entry name" value="Sc_DH/Rdtase_CS"/>
</dbReference>
<dbReference type="Gene3D" id="3.40.190.290">
    <property type="match status" value="1"/>
</dbReference>
<reference evidence="10" key="2">
    <citation type="submission" date="2020-02" db="EMBL/GenBank/DDBJ databases">
        <authorList>
            <person name="Studholme D.J."/>
        </authorList>
    </citation>
    <scope>NUCLEOTIDE SEQUENCE</scope>
    <source>
        <strain evidence="10">00238/432</strain>
    </source>
</reference>
<comment type="function">
    <text evidence="1">Trans-acting transcriptional regulator of RuBisCO genes (rbcL and rbcS) expression.</text>
</comment>
<comment type="similarity">
    <text evidence="2">Belongs to the LysR transcriptional regulatory family.</text>
</comment>
<evidence type="ECO:0000313" key="10">
    <source>
        <dbReference type="EMBL" id="KAF4325402.1"/>
    </source>
</evidence>
<evidence type="ECO:0000256" key="7">
    <source>
        <dbReference type="SAM" id="Coils"/>
    </source>
</evidence>
<keyword evidence="4" id="KW-0805">Transcription regulation</keyword>
<accession>A0A8J4WBN1</accession>
<dbReference type="PRINTS" id="PR00039">
    <property type="entry name" value="HTHLYSR"/>
</dbReference>
<dbReference type="SUPFAM" id="SSF46955">
    <property type="entry name" value="Putative DNA-binding domain"/>
    <property type="match status" value="1"/>
</dbReference>
<sequence length="630" mass="70155">MKLITCLKKTGMSLEEMKPYLQMSKDSDLEDFPDEREMLLNHRKKIEAQIASLQQIVDFIDEKMEKRRRTHVDHGGQLIDSQWKRIFGLDHFNNLGDVLGMTVLDCKLSDGTMDTSGMSFFLTVAMMKRGEIGKDGVLYHAGMVFGIGEATARVLAKQGAHVVIGARREDRLKALASSIRSEDVIVNNAGVMPLSPLEALKVDEWNRVIDVNIRGVLHGIAAGLPVMRKQGSGQFINIASIGAYAVTPTAAVYCATKYAVRAISEGLRQEVGGDIRVTLVSPGVTESELAESISDDEARELMKDYRRISIPATAIAQSILYAISQSAEVDVNEIVLKYVIEVATRGSMNEAAKRLFISQPSLSNAIRDLEQELRITIFERTNKGITLSKEGVEFLSYARQVVEQAELLENRYLNAKPSPQHFSVSTQHYAFAVNAFVKLVQQYGQDEYELALRETKTYEIIQDVKSLRSEIGILYLNEFNSKVINKLLKDAGLVFNSLFVAKPHIFISVQNPLAKQESVAIEQLQDYPYLSFDQGEYNSFHFSEEILSTLSHPKSIQVNDRATLFNLLIGLNGYTISTGVLSADLNGNEIIPVPLECEETINVGWISHKNASLSNLGMEYVQALHEAIQP</sequence>
<dbReference type="PANTHER" id="PTHR30346:SF0">
    <property type="entry name" value="HCA OPERON TRANSCRIPTIONAL ACTIVATOR HCAR"/>
    <property type="match status" value="1"/>
</dbReference>
<dbReference type="Proteomes" id="UP000702964">
    <property type="component" value="Unassembled WGS sequence"/>
</dbReference>
<evidence type="ECO:0000256" key="4">
    <source>
        <dbReference type="ARBA" id="ARBA00023015"/>
    </source>
</evidence>
<dbReference type="Pfam" id="PF03466">
    <property type="entry name" value="LysR_substrate"/>
    <property type="match status" value="1"/>
</dbReference>
<dbReference type="CDD" id="cd05466">
    <property type="entry name" value="PBP2_LTTR_substrate"/>
    <property type="match status" value="1"/>
</dbReference>
<dbReference type="Gene3D" id="1.10.10.10">
    <property type="entry name" value="Winged helix-like DNA-binding domain superfamily/Winged helix DNA-binding domain"/>
    <property type="match status" value="1"/>
</dbReference>
<dbReference type="InterPro" id="IPR002347">
    <property type="entry name" value="SDR_fam"/>
</dbReference>
<dbReference type="Pfam" id="PF09278">
    <property type="entry name" value="MerR-DNA-bind"/>
    <property type="match status" value="1"/>
</dbReference>
<comment type="caution">
    <text evidence="10">The sequence shown here is derived from an EMBL/GenBank/DDBJ whole genome shotgun (WGS) entry which is preliminary data.</text>
</comment>
<dbReference type="SUPFAM" id="SSF46785">
    <property type="entry name" value="Winged helix' DNA-binding domain"/>
    <property type="match status" value="1"/>
</dbReference>
<dbReference type="Gene3D" id="1.10.1660.10">
    <property type="match status" value="1"/>
</dbReference>
<dbReference type="InterPro" id="IPR036388">
    <property type="entry name" value="WH-like_DNA-bd_sf"/>
</dbReference>
<feature type="coiled-coil region" evidence="7">
    <location>
        <begin position="36"/>
        <end position="63"/>
    </location>
</feature>
<dbReference type="SUPFAM" id="SSF51735">
    <property type="entry name" value="NAD(P)-binding Rossmann-fold domains"/>
    <property type="match status" value="1"/>
</dbReference>